<organism evidence="4 5">
    <name type="scientific">Caenorhabditis briggsae</name>
    <dbReference type="NCBI Taxonomy" id="6238"/>
    <lineage>
        <taxon>Eukaryota</taxon>
        <taxon>Metazoa</taxon>
        <taxon>Ecdysozoa</taxon>
        <taxon>Nematoda</taxon>
        <taxon>Chromadorea</taxon>
        <taxon>Rhabditida</taxon>
        <taxon>Rhabditina</taxon>
        <taxon>Rhabditomorpha</taxon>
        <taxon>Rhabditoidea</taxon>
        <taxon>Rhabditidae</taxon>
        <taxon>Peloderinae</taxon>
        <taxon>Caenorhabditis</taxon>
    </lineage>
</organism>
<feature type="compositionally biased region" description="Polar residues" evidence="1">
    <location>
        <begin position="49"/>
        <end position="58"/>
    </location>
</feature>
<reference evidence="4 5" key="1">
    <citation type="submission" date="2022-04" db="EMBL/GenBank/DDBJ databases">
        <title>Chromosome-level reference genomes for two strains of Caenorhabditis briggsae: an improved platform for comparative genomics.</title>
        <authorList>
            <person name="Stevens L."/>
            <person name="Andersen E."/>
        </authorList>
    </citation>
    <scope>NUCLEOTIDE SEQUENCE [LARGE SCALE GENOMIC DNA]</scope>
    <source>
        <strain evidence="4">VX34</strain>
        <tissue evidence="4">Whole-organism</tissue>
    </source>
</reference>
<feature type="region of interest" description="Disordered" evidence="1">
    <location>
        <begin position="1"/>
        <end position="64"/>
    </location>
</feature>
<dbReference type="Pfam" id="PF00102">
    <property type="entry name" value="Y_phosphatase"/>
    <property type="match status" value="1"/>
</dbReference>
<dbReference type="AlphaFoldDB" id="A0AAE9J431"/>
<dbReference type="InterPro" id="IPR029021">
    <property type="entry name" value="Prot-tyrosine_phosphatase-like"/>
</dbReference>
<evidence type="ECO:0000313" key="4">
    <source>
        <dbReference type="EMBL" id="UMM13715.1"/>
    </source>
</evidence>
<dbReference type="SUPFAM" id="SSF52799">
    <property type="entry name" value="(Phosphotyrosine protein) phosphatases II"/>
    <property type="match status" value="1"/>
</dbReference>
<evidence type="ECO:0008006" key="6">
    <source>
        <dbReference type="Google" id="ProtNLM"/>
    </source>
</evidence>
<dbReference type="EMBL" id="CP092620">
    <property type="protein sequence ID" value="UMM13715.1"/>
    <property type="molecule type" value="Genomic_DNA"/>
</dbReference>
<dbReference type="PRINTS" id="PR00700">
    <property type="entry name" value="PRTYPHPHTASE"/>
</dbReference>
<dbReference type="PROSITE" id="PS50055">
    <property type="entry name" value="TYR_PHOSPHATASE_PTP"/>
    <property type="match status" value="1"/>
</dbReference>
<gene>
    <name evidence="4" type="ORF">L5515_001852</name>
</gene>
<dbReference type="InterPro" id="IPR000242">
    <property type="entry name" value="PTP_cat"/>
</dbReference>
<dbReference type="SMART" id="SM00194">
    <property type="entry name" value="PTPc"/>
    <property type="match status" value="1"/>
</dbReference>
<evidence type="ECO:0000256" key="1">
    <source>
        <dbReference type="SAM" id="MobiDB-lite"/>
    </source>
</evidence>
<evidence type="ECO:0000259" key="2">
    <source>
        <dbReference type="PROSITE" id="PS50055"/>
    </source>
</evidence>
<feature type="domain" description="Tyrosine-protein phosphatase" evidence="2">
    <location>
        <begin position="196"/>
        <end position="425"/>
    </location>
</feature>
<name>A0AAE9J431_CAEBR</name>
<dbReference type="SMART" id="SM00404">
    <property type="entry name" value="PTPc_motif"/>
    <property type="match status" value="1"/>
</dbReference>
<dbReference type="PANTHER" id="PTHR23219">
    <property type="entry name" value="TYROSINE-PROTEIN PHOSPHATASE C15H7.3-RELATED"/>
    <property type="match status" value="1"/>
</dbReference>
<evidence type="ECO:0000313" key="5">
    <source>
        <dbReference type="Proteomes" id="UP000829354"/>
    </source>
</evidence>
<dbReference type="Gene3D" id="3.90.190.10">
    <property type="entry name" value="Protein tyrosine phosphatase superfamily"/>
    <property type="match status" value="1"/>
</dbReference>
<evidence type="ECO:0000259" key="3">
    <source>
        <dbReference type="PROSITE" id="PS50056"/>
    </source>
</evidence>
<keyword evidence="5" id="KW-1185">Reference proteome</keyword>
<dbReference type="InterPro" id="IPR000387">
    <property type="entry name" value="Tyr_Pase_dom"/>
</dbReference>
<dbReference type="Proteomes" id="UP000829354">
    <property type="component" value="Chromosome I"/>
</dbReference>
<accession>A0AAE9J431</accession>
<feature type="compositionally biased region" description="Basic residues" evidence="1">
    <location>
        <begin position="8"/>
        <end position="20"/>
    </location>
</feature>
<sequence length="459" mass="51453">MSSESYRKDKKTKKHHHHNAKGSVVPPKKSKNKHDRKKKGTRREKSSTKLHASSSNVSLRGFDSRHRIKKVPEVSSDGNPFLPNITVSDTCVNFFTEQPSTPTKAVTVRPEKALTPMAASPTPTAAPIVEPVLVQPPPTPLIPTQTVVTNVKWKAEDVALGYIEKLDATMARLEFIEACSATKPSVEKDCLIWKKNLQKNQSDAYPVLDATMVKLANEPDAYINMSSITVPHCRYPILMAQMPKRGCEEEFWKACFNESVVMVYILMGPEDEKNDFFPTTSGAYVYYGAMFVNIRKVEKMDAERTMYTIEVLPNGFSNSVIMNVYVHTGWEPYGVPLKYANTTRSVIDVMNFVKTSNGGDKLLIVSKNGCGRAGFFLSLGAAFCCLNDCSEPRIVEIVKAIRMQRPNAVETLKQYASLYLCLLYYIKKKISIPESLKQKVEDVTKGLEGLIREDLSILY</sequence>
<dbReference type="InterPro" id="IPR003595">
    <property type="entry name" value="Tyr_Pase_cat"/>
</dbReference>
<dbReference type="CDD" id="cd00047">
    <property type="entry name" value="PTPc"/>
    <property type="match status" value="1"/>
</dbReference>
<proteinExistence type="predicted"/>
<feature type="compositionally biased region" description="Basic residues" evidence="1">
    <location>
        <begin position="28"/>
        <end position="42"/>
    </location>
</feature>
<dbReference type="PROSITE" id="PS50056">
    <property type="entry name" value="TYR_PHOSPHATASE_2"/>
    <property type="match status" value="1"/>
</dbReference>
<dbReference type="PANTHER" id="PTHR23219:SF13">
    <property type="entry name" value="TYROSINE-PROTEIN PHOSPHATASE DOMAIN-CONTAINING PROTEIN"/>
    <property type="match status" value="1"/>
</dbReference>
<protein>
    <recommendedName>
        <fullName evidence="6">Tyrosine phosphatase</fullName>
    </recommendedName>
</protein>
<feature type="domain" description="Tyrosine specific protein phosphatases" evidence="3">
    <location>
        <begin position="347"/>
        <end position="416"/>
    </location>
</feature>
<dbReference type="GO" id="GO:0004725">
    <property type="term" value="F:protein tyrosine phosphatase activity"/>
    <property type="evidence" value="ECO:0007669"/>
    <property type="project" value="InterPro"/>
</dbReference>